<dbReference type="OrthoDB" id="408152at2759"/>
<name>A0A9P7YKK7_9HELO</name>
<dbReference type="PANTHER" id="PTHR36978:SF4">
    <property type="entry name" value="P-LOOP CONTAINING NUCLEOSIDE TRIPHOSPHATE HYDROLASE PROTEIN"/>
    <property type="match status" value="1"/>
</dbReference>
<dbReference type="Gene3D" id="3.40.50.300">
    <property type="entry name" value="P-loop containing nucleotide triphosphate hydrolases"/>
    <property type="match status" value="1"/>
</dbReference>
<dbReference type="EMBL" id="MU251429">
    <property type="protein sequence ID" value="KAG9235549.1"/>
    <property type="molecule type" value="Genomic_DNA"/>
</dbReference>
<dbReference type="SUPFAM" id="SSF52540">
    <property type="entry name" value="P-loop containing nucleoside triphosphate hydrolases"/>
    <property type="match status" value="1"/>
</dbReference>
<dbReference type="InterPro" id="IPR027417">
    <property type="entry name" value="P-loop_NTPase"/>
</dbReference>
<evidence type="ECO:0000256" key="1">
    <source>
        <dbReference type="SAM" id="Phobius"/>
    </source>
</evidence>
<comment type="caution">
    <text evidence="2">The sequence shown here is derived from an EMBL/GenBank/DDBJ whole genome shotgun (WGS) entry which is preliminary data.</text>
</comment>
<sequence length="362" mass="42404">MPPLRRLTEPVNRGASVASGNTFVLDYRFRELGTLGHVPLYHRRTGLLGRCIRELRARQLLYNFIAGSSATYRANNLNKMSSSERENFPELFRKRPIANRHGARRTEPMKLLVFGLMRTGTQTVREALYQLGISDVYHMQSVIVDPDDAQWWYRAFDAKYEGKGKFEKEEWDQLLGHCQAVADIPTALFAPELIAHYPEAKVLILERHIESWYTFLKPRPRPWFFPHLLALDHRQLGQFISVKCLCDKYFFGPLGATESNAKTKYTEYHSMIRRLVPKERRLEYKVEEGWGPLCAFLGVDVPMMKGEKGVVERPFPRSNEREVFAERMMLMVKMGIERVMRKLLTWFVMFLVAIWMASWMFR</sequence>
<reference evidence="2" key="1">
    <citation type="journal article" date="2021" name="IMA Fungus">
        <title>Genomic characterization of three marine fungi, including Emericellopsis atlantica sp. nov. with signatures of a generalist lifestyle and marine biomass degradation.</title>
        <authorList>
            <person name="Hagestad O.C."/>
            <person name="Hou L."/>
            <person name="Andersen J.H."/>
            <person name="Hansen E.H."/>
            <person name="Altermark B."/>
            <person name="Li C."/>
            <person name="Kuhnert E."/>
            <person name="Cox R.J."/>
            <person name="Crous P.W."/>
            <person name="Spatafora J.W."/>
            <person name="Lail K."/>
            <person name="Amirebrahimi M."/>
            <person name="Lipzen A."/>
            <person name="Pangilinan J."/>
            <person name="Andreopoulos W."/>
            <person name="Hayes R.D."/>
            <person name="Ng V."/>
            <person name="Grigoriev I.V."/>
            <person name="Jackson S.A."/>
            <person name="Sutton T.D.S."/>
            <person name="Dobson A.D.W."/>
            <person name="Rama T."/>
        </authorList>
    </citation>
    <scope>NUCLEOTIDE SEQUENCE</scope>
    <source>
        <strain evidence="2">TRa018bII</strain>
    </source>
</reference>
<organism evidence="2 3">
    <name type="scientific">Amylocarpus encephaloides</name>
    <dbReference type="NCBI Taxonomy" id="45428"/>
    <lineage>
        <taxon>Eukaryota</taxon>
        <taxon>Fungi</taxon>
        <taxon>Dikarya</taxon>
        <taxon>Ascomycota</taxon>
        <taxon>Pezizomycotina</taxon>
        <taxon>Leotiomycetes</taxon>
        <taxon>Helotiales</taxon>
        <taxon>Helotiales incertae sedis</taxon>
        <taxon>Amylocarpus</taxon>
    </lineage>
</organism>
<keyword evidence="3" id="KW-1185">Reference proteome</keyword>
<dbReference type="PANTHER" id="PTHR36978">
    <property type="entry name" value="P-LOOP CONTAINING NUCLEOTIDE TRIPHOSPHATE HYDROLASE"/>
    <property type="match status" value="1"/>
</dbReference>
<evidence type="ECO:0008006" key="4">
    <source>
        <dbReference type="Google" id="ProtNLM"/>
    </source>
</evidence>
<keyword evidence="1" id="KW-0472">Membrane</keyword>
<keyword evidence="1" id="KW-0812">Transmembrane</keyword>
<feature type="transmembrane region" description="Helical" evidence="1">
    <location>
        <begin position="343"/>
        <end position="361"/>
    </location>
</feature>
<proteinExistence type="predicted"/>
<evidence type="ECO:0000313" key="2">
    <source>
        <dbReference type="EMBL" id="KAG9235549.1"/>
    </source>
</evidence>
<dbReference type="Pfam" id="PF17784">
    <property type="entry name" value="Sulfotransfer_4"/>
    <property type="match status" value="1"/>
</dbReference>
<dbReference type="InterPro" id="IPR040632">
    <property type="entry name" value="Sulfotransfer_4"/>
</dbReference>
<protein>
    <recommendedName>
        <fullName evidence="4">NAD dependent epimerase/dehydratase</fullName>
    </recommendedName>
</protein>
<gene>
    <name evidence="2" type="ORF">BJ875DRAFT_440225</name>
</gene>
<keyword evidence="1" id="KW-1133">Transmembrane helix</keyword>
<dbReference type="Proteomes" id="UP000824998">
    <property type="component" value="Unassembled WGS sequence"/>
</dbReference>
<dbReference type="AlphaFoldDB" id="A0A9P7YKK7"/>
<evidence type="ECO:0000313" key="3">
    <source>
        <dbReference type="Proteomes" id="UP000824998"/>
    </source>
</evidence>
<accession>A0A9P7YKK7</accession>